<organism evidence="1 2">
    <name type="scientific">Daphnia pulex</name>
    <name type="common">Water flea</name>
    <dbReference type="NCBI Taxonomy" id="6669"/>
    <lineage>
        <taxon>Eukaryota</taxon>
        <taxon>Metazoa</taxon>
        <taxon>Ecdysozoa</taxon>
        <taxon>Arthropoda</taxon>
        <taxon>Crustacea</taxon>
        <taxon>Branchiopoda</taxon>
        <taxon>Diplostraca</taxon>
        <taxon>Cladocera</taxon>
        <taxon>Anomopoda</taxon>
        <taxon>Daphniidae</taxon>
        <taxon>Daphnia</taxon>
    </lineage>
</organism>
<evidence type="ECO:0000313" key="1">
    <source>
        <dbReference type="EMBL" id="EFX76273.1"/>
    </source>
</evidence>
<keyword evidence="2" id="KW-1185">Reference proteome</keyword>
<dbReference type="Proteomes" id="UP000000305">
    <property type="component" value="Unassembled WGS sequence"/>
</dbReference>
<reference evidence="1 2" key="1">
    <citation type="journal article" date="2011" name="Science">
        <title>The ecoresponsive genome of Daphnia pulex.</title>
        <authorList>
            <person name="Colbourne J.K."/>
            <person name="Pfrender M.E."/>
            <person name="Gilbert D."/>
            <person name="Thomas W.K."/>
            <person name="Tucker A."/>
            <person name="Oakley T.H."/>
            <person name="Tokishita S."/>
            <person name="Aerts A."/>
            <person name="Arnold G.J."/>
            <person name="Basu M.K."/>
            <person name="Bauer D.J."/>
            <person name="Caceres C.E."/>
            <person name="Carmel L."/>
            <person name="Casola C."/>
            <person name="Choi J.H."/>
            <person name="Detter J.C."/>
            <person name="Dong Q."/>
            <person name="Dusheyko S."/>
            <person name="Eads B.D."/>
            <person name="Frohlich T."/>
            <person name="Geiler-Samerotte K.A."/>
            <person name="Gerlach D."/>
            <person name="Hatcher P."/>
            <person name="Jogdeo S."/>
            <person name="Krijgsveld J."/>
            <person name="Kriventseva E.V."/>
            <person name="Kultz D."/>
            <person name="Laforsch C."/>
            <person name="Lindquist E."/>
            <person name="Lopez J."/>
            <person name="Manak J.R."/>
            <person name="Muller J."/>
            <person name="Pangilinan J."/>
            <person name="Patwardhan R.P."/>
            <person name="Pitluck S."/>
            <person name="Pritham E.J."/>
            <person name="Rechtsteiner A."/>
            <person name="Rho M."/>
            <person name="Rogozin I.B."/>
            <person name="Sakarya O."/>
            <person name="Salamov A."/>
            <person name="Schaack S."/>
            <person name="Shapiro H."/>
            <person name="Shiga Y."/>
            <person name="Skalitzky C."/>
            <person name="Smith Z."/>
            <person name="Souvorov A."/>
            <person name="Sung W."/>
            <person name="Tang Z."/>
            <person name="Tsuchiya D."/>
            <person name="Tu H."/>
            <person name="Vos H."/>
            <person name="Wang M."/>
            <person name="Wolf Y.I."/>
            <person name="Yamagata H."/>
            <person name="Yamada T."/>
            <person name="Ye Y."/>
            <person name="Shaw J.R."/>
            <person name="Andrews J."/>
            <person name="Crease T.J."/>
            <person name="Tang H."/>
            <person name="Lucas S.M."/>
            <person name="Robertson H.M."/>
            <person name="Bork P."/>
            <person name="Koonin E.V."/>
            <person name="Zdobnov E.M."/>
            <person name="Grigoriev I.V."/>
            <person name="Lynch M."/>
            <person name="Boore J.L."/>
        </authorList>
    </citation>
    <scope>NUCLEOTIDE SEQUENCE [LARGE SCALE GENOMIC DNA]</scope>
</reference>
<accession>E9GW20</accession>
<name>E9GW20_DAPPU</name>
<dbReference type="EMBL" id="GL732569">
    <property type="protein sequence ID" value="EFX76273.1"/>
    <property type="molecule type" value="Genomic_DNA"/>
</dbReference>
<dbReference type="KEGG" id="dpx:DAPPUDRAFT_249179"/>
<dbReference type="HOGENOM" id="CLU_2592210_0_0_1"/>
<evidence type="ECO:0000313" key="2">
    <source>
        <dbReference type="Proteomes" id="UP000000305"/>
    </source>
</evidence>
<protein>
    <submittedName>
        <fullName evidence="1">Uncharacterized protein</fullName>
    </submittedName>
</protein>
<gene>
    <name evidence="1" type="ORF">DAPPUDRAFT_249179</name>
</gene>
<proteinExistence type="predicted"/>
<dbReference type="AlphaFoldDB" id="E9GW20"/>
<sequence>MKRKIPARPSIQVSNIRIYKIPYFPNRKITFGDSGELVLLKESTTADTTVGEKQCDSLAIGSTAVNSLNLEECSKRERDS</sequence>
<dbReference type="InParanoid" id="E9GW20"/>